<evidence type="ECO:0000259" key="2">
    <source>
        <dbReference type="SMART" id="SM00849"/>
    </source>
</evidence>
<dbReference type="AlphaFoldDB" id="A0A1F6GGJ1"/>
<dbReference type="Proteomes" id="UP000178449">
    <property type="component" value="Unassembled WGS sequence"/>
</dbReference>
<dbReference type="PANTHER" id="PTHR11203:SF37">
    <property type="entry name" value="INTEGRATOR COMPLEX SUBUNIT 11"/>
    <property type="match status" value="1"/>
</dbReference>
<dbReference type="InterPro" id="IPR011108">
    <property type="entry name" value="RMMBL"/>
</dbReference>
<dbReference type="Gene3D" id="3.60.15.10">
    <property type="entry name" value="Ribonuclease Z/Hydroxyacylglutathione hydrolase-like"/>
    <property type="match status" value="1"/>
</dbReference>
<organism evidence="4 5">
    <name type="scientific">Candidatus Lambdaproteobacteria bacterium RIFOXYD2_FULL_50_16</name>
    <dbReference type="NCBI Taxonomy" id="1817772"/>
    <lineage>
        <taxon>Bacteria</taxon>
        <taxon>Pseudomonadati</taxon>
        <taxon>Pseudomonadota</taxon>
        <taxon>Candidatus Lambdaproteobacteria</taxon>
    </lineage>
</organism>
<protein>
    <submittedName>
        <fullName evidence="4">MBL fold metallo-hydrolase</fullName>
    </submittedName>
</protein>
<dbReference type="GO" id="GO:0004521">
    <property type="term" value="F:RNA endonuclease activity"/>
    <property type="evidence" value="ECO:0007669"/>
    <property type="project" value="TreeGrafter"/>
</dbReference>
<dbReference type="SMART" id="SM01027">
    <property type="entry name" value="Beta-Casp"/>
    <property type="match status" value="1"/>
</dbReference>
<proteinExistence type="predicted"/>
<dbReference type="PANTHER" id="PTHR11203">
    <property type="entry name" value="CLEAVAGE AND POLYADENYLATION SPECIFICITY FACTOR FAMILY MEMBER"/>
    <property type="match status" value="1"/>
</dbReference>
<dbReference type="GO" id="GO:0016787">
    <property type="term" value="F:hydrolase activity"/>
    <property type="evidence" value="ECO:0007669"/>
    <property type="project" value="UniProtKB-KW"/>
</dbReference>
<dbReference type="InterPro" id="IPR022712">
    <property type="entry name" value="Beta_Casp"/>
</dbReference>
<evidence type="ECO:0000256" key="1">
    <source>
        <dbReference type="ARBA" id="ARBA00022801"/>
    </source>
</evidence>
<reference evidence="4 5" key="1">
    <citation type="journal article" date="2016" name="Nat. Commun.">
        <title>Thousands of microbial genomes shed light on interconnected biogeochemical processes in an aquifer system.</title>
        <authorList>
            <person name="Anantharaman K."/>
            <person name="Brown C.T."/>
            <person name="Hug L.A."/>
            <person name="Sharon I."/>
            <person name="Castelle C.J."/>
            <person name="Probst A.J."/>
            <person name="Thomas B.C."/>
            <person name="Singh A."/>
            <person name="Wilkins M.J."/>
            <person name="Karaoz U."/>
            <person name="Brodie E.L."/>
            <person name="Williams K.H."/>
            <person name="Hubbard S.S."/>
            <person name="Banfield J.F."/>
        </authorList>
    </citation>
    <scope>NUCLEOTIDE SEQUENCE [LARGE SCALE GENOMIC DNA]</scope>
</reference>
<evidence type="ECO:0000259" key="3">
    <source>
        <dbReference type="SMART" id="SM01027"/>
    </source>
</evidence>
<dbReference type="Pfam" id="PF10996">
    <property type="entry name" value="Beta-Casp"/>
    <property type="match status" value="1"/>
</dbReference>
<dbReference type="SUPFAM" id="SSF56281">
    <property type="entry name" value="Metallo-hydrolase/oxidoreductase"/>
    <property type="match status" value="1"/>
</dbReference>
<sequence length="465" mass="52014">MKIEFLGGAQTVTGSMHHISYNGGSVLLDCGLFQGRRHEMYEKNQNFSFDPSTLDYLLLSHAHIDHSGNIPNLVKKGFRGKILATGPTVDLCRLLLKDSAFVQEMDVAWVNKIRAKSHQPPVHPIYTQADAEACMPFFHAVDYNQVVDLGHGVTATFRDAGHILGSAGILLEILEKGKKTRLGFTGDLGRYDQALTKDPDPLRDLDILITETTYGNRVHPAGHDPEEELAQIVNDTANAGGKLIIPAFAVGRTQQIVYHLHKLFDQDRIHDLPIYVDSPLAVKATEIFRKYPQYLDRATDRIFLKDHQDPFGFSRLTYIESVDESKALNNLLVPAIIISASGMAEGGRIMHHLKNNIENPKNTLLFVGFSAKDTLARKIMDGMPVVKIYGEEYQVRAKVKILEYFSAHGDRKNILDYVHYSNPNKLQQIFLVHGELEQSQSLVDAFRSKGFLNVTIPAPGDSFEN</sequence>
<dbReference type="SMART" id="SM00849">
    <property type="entry name" value="Lactamase_B"/>
    <property type="match status" value="1"/>
</dbReference>
<dbReference type="EMBL" id="MFNE01000002">
    <property type="protein sequence ID" value="OGG97231.1"/>
    <property type="molecule type" value="Genomic_DNA"/>
</dbReference>
<feature type="domain" description="Beta-Casp" evidence="3">
    <location>
        <begin position="253"/>
        <end position="379"/>
    </location>
</feature>
<accession>A0A1F6GGJ1</accession>
<comment type="caution">
    <text evidence="4">The sequence shown here is derived from an EMBL/GenBank/DDBJ whole genome shotgun (WGS) entry which is preliminary data.</text>
</comment>
<gene>
    <name evidence="4" type="ORF">A2527_09010</name>
</gene>
<dbReference type="Pfam" id="PF07521">
    <property type="entry name" value="RMMBL"/>
    <property type="match status" value="1"/>
</dbReference>
<evidence type="ECO:0000313" key="5">
    <source>
        <dbReference type="Proteomes" id="UP000178449"/>
    </source>
</evidence>
<dbReference type="CDD" id="cd16295">
    <property type="entry name" value="TTHA0252-CPSF-like_MBL-fold"/>
    <property type="match status" value="1"/>
</dbReference>
<evidence type="ECO:0000313" key="4">
    <source>
        <dbReference type="EMBL" id="OGG97231.1"/>
    </source>
</evidence>
<dbReference type="Pfam" id="PF00753">
    <property type="entry name" value="Lactamase_B"/>
    <property type="match status" value="1"/>
</dbReference>
<keyword evidence="1 4" id="KW-0378">Hydrolase</keyword>
<dbReference type="InterPro" id="IPR001279">
    <property type="entry name" value="Metallo-B-lactamas"/>
</dbReference>
<dbReference type="InterPro" id="IPR050698">
    <property type="entry name" value="MBL"/>
</dbReference>
<dbReference type="InterPro" id="IPR036866">
    <property type="entry name" value="RibonucZ/Hydroxyglut_hydro"/>
</dbReference>
<dbReference type="Gene3D" id="3.40.50.10890">
    <property type="match status" value="1"/>
</dbReference>
<name>A0A1F6GGJ1_9PROT</name>
<feature type="domain" description="Metallo-beta-lactamase" evidence="2">
    <location>
        <begin position="13"/>
        <end position="223"/>
    </location>
</feature>